<dbReference type="RefSeq" id="WP_037040831.1">
    <property type="nucleotide sequence ID" value="NZ_BAAAUZ010000016.1"/>
</dbReference>
<evidence type="ECO:0000256" key="2">
    <source>
        <dbReference type="ARBA" id="ARBA00006679"/>
    </source>
</evidence>
<feature type="transmembrane region" description="Helical" evidence="7">
    <location>
        <begin position="12"/>
        <end position="30"/>
    </location>
</feature>
<organism evidence="8 9">
    <name type="scientific">Pseudonocardia halophobica</name>
    <dbReference type="NCBI Taxonomy" id="29401"/>
    <lineage>
        <taxon>Bacteria</taxon>
        <taxon>Bacillati</taxon>
        <taxon>Actinomycetota</taxon>
        <taxon>Actinomycetes</taxon>
        <taxon>Pseudonocardiales</taxon>
        <taxon>Pseudonocardiaceae</taxon>
        <taxon>Pseudonocardia</taxon>
    </lineage>
</organism>
<dbReference type="Pfam" id="PF07681">
    <property type="entry name" value="DoxX"/>
    <property type="match status" value="1"/>
</dbReference>
<evidence type="ECO:0000313" key="9">
    <source>
        <dbReference type="Proteomes" id="UP001143463"/>
    </source>
</evidence>
<comment type="caution">
    <text evidence="8">The sequence shown here is derived from an EMBL/GenBank/DDBJ whole genome shotgun (WGS) entry which is preliminary data.</text>
</comment>
<evidence type="ECO:0000256" key="1">
    <source>
        <dbReference type="ARBA" id="ARBA00004651"/>
    </source>
</evidence>
<keyword evidence="6 7" id="KW-0472">Membrane</keyword>
<accession>A0A9W6L011</accession>
<feature type="transmembrane region" description="Helical" evidence="7">
    <location>
        <begin position="109"/>
        <end position="130"/>
    </location>
</feature>
<name>A0A9W6L011_9PSEU</name>
<comment type="similarity">
    <text evidence="2">Belongs to the DoxX family.</text>
</comment>
<dbReference type="PANTHER" id="PTHR33452:SF1">
    <property type="entry name" value="INNER MEMBRANE PROTEIN YPHA-RELATED"/>
    <property type="match status" value="1"/>
</dbReference>
<dbReference type="PANTHER" id="PTHR33452">
    <property type="entry name" value="OXIDOREDUCTASE CATD-RELATED"/>
    <property type="match status" value="1"/>
</dbReference>
<keyword evidence="4 7" id="KW-0812">Transmembrane</keyword>
<reference evidence="8" key="2">
    <citation type="submission" date="2023-01" db="EMBL/GenBank/DDBJ databases">
        <authorList>
            <person name="Sun Q."/>
            <person name="Evtushenko L."/>
        </authorList>
    </citation>
    <scope>NUCLEOTIDE SEQUENCE</scope>
    <source>
        <strain evidence="8">VKM Ac-1069</strain>
    </source>
</reference>
<feature type="transmembrane region" description="Helical" evidence="7">
    <location>
        <begin position="80"/>
        <end position="103"/>
    </location>
</feature>
<evidence type="ECO:0000313" key="8">
    <source>
        <dbReference type="EMBL" id="GLL10447.1"/>
    </source>
</evidence>
<proteinExistence type="inferred from homology"/>
<dbReference type="InterPro" id="IPR032808">
    <property type="entry name" value="DoxX"/>
</dbReference>
<evidence type="ECO:0000256" key="7">
    <source>
        <dbReference type="SAM" id="Phobius"/>
    </source>
</evidence>
<comment type="subcellular location">
    <subcellularLocation>
        <location evidence="1">Cell membrane</location>
        <topology evidence="1">Multi-pass membrane protein</topology>
    </subcellularLocation>
</comment>
<keyword evidence="5 7" id="KW-1133">Transmembrane helix</keyword>
<gene>
    <name evidence="8" type="ORF">GCM10017577_15870</name>
</gene>
<keyword evidence="9" id="KW-1185">Reference proteome</keyword>
<evidence type="ECO:0000256" key="5">
    <source>
        <dbReference type="ARBA" id="ARBA00022989"/>
    </source>
</evidence>
<dbReference type="Proteomes" id="UP001143463">
    <property type="component" value="Unassembled WGS sequence"/>
</dbReference>
<evidence type="ECO:0000256" key="6">
    <source>
        <dbReference type="ARBA" id="ARBA00023136"/>
    </source>
</evidence>
<keyword evidence="3" id="KW-1003">Cell membrane</keyword>
<protein>
    <recommendedName>
        <fullName evidence="10">Oxidoreductase</fullName>
    </recommendedName>
</protein>
<reference evidence="8" key="1">
    <citation type="journal article" date="2014" name="Int. J. Syst. Evol. Microbiol.">
        <title>Complete genome sequence of Corynebacterium casei LMG S-19264T (=DSM 44701T), isolated from a smear-ripened cheese.</title>
        <authorList>
            <consortium name="US DOE Joint Genome Institute (JGI-PGF)"/>
            <person name="Walter F."/>
            <person name="Albersmeier A."/>
            <person name="Kalinowski J."/>
            <person name="Ruckert C."/>
        </authorList>
    </citation>
    <scope>NUCLEOTIDE SEQUENCE</scope>
    <source>
        <strain evidence="8">VKM Ac-1069</strain>
    </source>
</reference>
<dbReference type="EMBL" id="BSFQ01000004">
    <property type="protein sequence ID" value="GLL10447.1"/>
    <property type="molecule type" value="Genomic_DNA"/>
</dbReference>
<feature type="transmembrane region" description="Helical" evidence="7">
    <location>
        <begin position="50"/>
        <end position="73"/>
    </location>
</feature>
<dbReference type="GO" id="GO:0005886">
    <property type="term" value="C:plasma membrane"/>
    <property type="evidence" value="ECO:0007669"/>
    <property type="project" value="UniProtKB-SubCell"/>
</dbReference>
<evidence type="ECO:0000256" key="3">
    <source>
        <dbReference type="ARBA" id="ARBA00022475"/>
    </source>
</evidence>
<evidence type="ECO:0008006" key="10">
    <source>
        <dbReference type="Google" id="ProtNLM"/>
    </source>
</evidence>
<dbReference type="AlphaFoldDB" id="A0A9W6L011"/>
<evidence type="ECO:0000256" key="4">
    <source>
        <dbReference type="ARBA" id="ARBA00022692"/>
    </source>
</evidence>
<dbReference type="InterPro" id="IPR051907">
    <property type="entry name" value="DoxX-like_oxidoreductase"/>
</dbReference>
<sequence length="143" mass="14157">MTRALTGTARDVVLLLGRLVLGLVLLAHGWQKVVTNGPGATIEGFSGMGIPAAPAAAAFTMLVEIVGGLMLVVGAFTAVAGVLAALVMVGAGLFVHADAFFAADGGWELVGVIAAGVLILAAAGAGRFSVDHLLAARRTPAAV</sequence>